<keyword evidence="1" id="KW-0614">Plasmid</keyword>
<keyword evidence="2" id="KW-1185">Reference proteome</keyword>
<dbReference type="Proteomes" id="UP000008703">
    <property type="component" value="Plasmid pSTRVI02"/>
</dbReference>
<proteinExistence type="predicted"/>
<protein>
    <submittedName>
        <fullName evidence="1">Uncharacterized protein</fullName>
    </submittedName>
</protein>
<accession>G2PHN5</accession>
<evidence type="ECO:0000313" key="1">
    <source>
        <dbReference type="EMBL" id="AEM88836.1"/>
    </source>
</evidence>
<dbReference type="HOGENOM" id="CLU_2002728_0_0_11"/>
<gene>
    <name evidence="1" type="ORF">Strvi_0060</name>
</gene>
<geneLocation type="plasmid" evidence="1 2">
    <name>pSTRVI02</name>
</geneLocation>
<organism evidence="1 2">
    <name type="scientific">Streptomyces violaceusniger (strain Tu 4113)</name>
    <dbReference type="NCBI Taxonomy" id="653045"/>
    <lineage>
        <taxon>Bacteria</taxon>
        <taxon>Bacillati</taxon>
        <taxon>Actinomycetota</taxon>
        <taxon>Actinomycetes</taxon>
        <taxon>Kitasatosporales</taxon>
        <taxon>Streptomycetaceae</taxon>
        <taxon>Streptomyces</taxon>
        <taxon>Streptomyces violaceusniger group</taxon>
    </lineage>
</organism>
<dbReference type="EMBL" id="CP002996">
    <property type="protein sequence ID" value="AEM88836.1"/>
    <property type="molecule type" value="Genomic_DNA"/>
</dbReference>
<sequence length="124" mass="13252">MTALHDHGPYDCVPIADLDRIAQVASDLKIPLPVAACWLAMCKELRRQEARGVLPIPYGAAVEVGVATAYRRGEQWAAEFFRSMYAPVLGDLWDDSLLDVLATAAEVNGDGVTAAQAALGLLDA</sequence>
<dbReference type="AlphaFoldDB" id="G2PHN5"/>
<evidence type="ECO:0000313" key="2">
    <source>
        <dbReference type="Proteomes" id="UP000008703"/>
    </source>
</evidence>
<dbReference type="RefSeq" id="WP_014043771.1">
    <property type="nucleotide sequence ID" value="NC_015952.1"/>
</dbReference>
<reference evidence="1" key="1">
    <citation type="submission" date="2011-08" db="EMBL/GenBank/DDBJ databases">
        <title>Complete sequence of plasmid 2 of Streptomyces violaceusniger Tu 4113.</title>
        <authorList>
            <consortium name="US DOE Joint Genome Institute"/>
            <person name="Lucas S."/>
            <person name="Han J."/>
            <person name="Lapidus A."/>
            <person name="Cheng J.-F."/>
            <person name="Goodwin L."/>
            <person name="Pitluck S."/>
            <person name="Peters L."/>
            <person name="Ivanova N."/>
            <person name="Daligault H."/>
            <person name="Detter J.C."/>
            <person name="Han C."/>
            <person name="Tapia R."/>
            <person name="Land M."/>
            <person name="Hauser L."/>
            <person name="Kyrpides N."/>
            <person name="Ivanova N."/>
            <person name="Pagani I."/>
            <person name="Hagen A."/>
            <person name="Katz L."/>
            <person name="Fiedler H.-P."/>
            <person name="Keasling J."/>
            <person name="Fortman J."/>
            <person name="Woyke T."/>
        </authorList>
    </citation>
    <scope>NUCLEOTIDE SEQUENCE [LARGE SCALE GENOMIC DNA]</scope>
    <source>
        <strain evidence="1">Tu 4113</strain>
        <plasmid evidence="1">pSTRVI02</plasmid>
    </source>
</reference>
<dbReference type="KEGG" id="svl:Strvi_0060"/>
<name>G2PHN5_STRV4</name>